<comment type="caution">
    <text evidence="1">The sequence shown here is derived from an EMBL/GenBank/DDBJ whole genome shotgun (WGS) entry which is preliminary data.</text>
</comment>
<dbReference type="Proteomes" id="UP001199469">
    <property type="component" value="Unassembled WGS sequence"/>
</dbReference>
<dbReference type="RefSeq" id="WP_230732058.1">
    <property type="nucleotide sequence ID" value="NZ_JAJNDB010000001.1"/>
</dbReference>
<sequence length="50" mass="5252">MTARRTPAIIGVRDLPAGRPGFRVLKQAAASRWANAVAEALGEPIPALLT</sequence>
<reference evidence="1 2" key="1">
    <citation type="submission" date="2021-11" db="EMBL/GenBank/DDBJ databases">
        <title>Draft genome sequence of Actinomycetospora sp. SF1 isolated from the rhizosphere soil.</title>
        <authorList>
            <person name="Duangmal K."/>
            <person name="Chantavorakit T."/>
        </authorList>
    </citation>
    <scope>NUCLEOTIDE SEQUENCE [LARGE SCALE GENOMIC DNA]</scope>
    <source>
        <strain evidence="1 2">TBRC 5722</strain>
    </source>
</reference>
<accession>A0ABS8P611</accession>
<proteinExistence type="predicted"/>
<dbReference type="EMBL" id="JAJNDB010000001">
    <property type="protein sequence ID" value="MCD2193671.1"/>
    <property type="molecule type" value="Genomic_DNA"/>
</dbReference>
<keyword evidence="2" id="KW-1185">Reference proteome</keyword>
<gene>
    <name evidence="1" type="ORF">LQ327_09790</name>
</gene>
<organism evidence="1 2">
    <name type="scientific">Actinomycetospora endophytica</name>
    <dbReference type="NCBI Taxonomy" id="2291215"/>
    <lineage>
        <taxon>Bacteria</taxon>
        <taxon>Bacillati</taxon>
        <taxon>Actinomycetota</taxon>
        <taxon>Actinomycetes</taxon>
        <taxon>Pseudonocardiales</taxon>
        <taxon>Pseudonocardiaceae</taxon>
        <taxon>Actinomycetospora</taxon>
    </lineage>
</organism>
<protein>
    <submittedName>
        <fullName evidence="1">Uncharacterized protein</fullName>
    </submittedName>
</protein>
<name>A0ABS8P611_9PSEU</name>
<evidence type="ECO:0000313" key="1">
    <source>
        <dbReference type="EMBL" id="MCD2193671.1"/>
    </source>
</evidence>
<evidence type="ECO:0000313" key="2">
    <source>
        <dbReference type="Proteomes" id="UP001199469"/>
    </source>
</evidence>